<comment type="subcellular location">
    <subcellularLocation>
        <location evidence="2">Cytoplasm</location>
    </subcellularLocation>
    <subcellularLocation>
        <location evidence="1">Nucleus</location>
    </subcellularLocation>
</comment>
<dbReference type="GO" id="GO:0006364">
    <property type="term" value="P:rRNA processing"/>
    <property type="evidence" value="ECO:0007669"/>
    <property type="project" value="UniProtKB-KW"/>
</dbReference>
<evidence type="ECO:0000256" key="8">
    <source>
        <dbReference type="ARBA" id="ARBA00023242"/>
    </source>
</evidence>
<reference evidence="10 12" key="1">
    <citation type="journal article" date="2012" name="Nature">
        <title>Algal genomes reveal evolutionary mosaicism and the fate of nucleomorphs.</title>
        <authorList>
            <consortium name="DOE Joint Genome Institute"/>
            <person name="Curtis B.A."/>
            <person name="Tanifuji G."/>
            <person name="Burki F."/>
            <person name="Gruber A."/>
            <person name="Irimia M."/>
            <person name="Maruyama S."/>
            <person name="Arias M.C."/>
            <person name="Ball S.G."/>
            <person name="Gile G.H."/>
            <person name="Hirakawa Y."/>
            <person name="Hopkins J.F."/>
            <person name="Kuo A."/>
            <person name="Rensing S.A."/>
            <person name="Schmutz J."/>
            <person name="Symeonidi A."/>
            <person name="Elias M."/>
            <person name="Eveleigh R.J."/>
            <person name="Herman E.K."/>
            <person name="Klute M.J."/>
            <person name="Nakayama T."/>
            <person name="Obornik M."/>
            <person name="Reyes-Prieto A."/>
            <person name="Armbrust E.V."/>
            <person name="Aves S.J."/>
            <person name="Beiko R.G."/>
            <person name="Coutinho P."/>
            <person name="Dacks J.B."/>
            <person name="Durnford D.G."/>
            <person name="Fast N.M."/>
            <person name="Green B.R."/>
            <person name="Grisdale C.J."/>
            <person name="Hempel F."/>
            <person name="Henrissat B."/>
            <person name="Hoppner M.P."/>
            <person name="Ishida K."/>
            <person name="Kim E."/>
            <person name="Koreny L."/>
            <person name="Kroth P.G."/>
            <person name="Liu Y."/>
            <person name="Malik S.B."/>
            <person name="Maier U.G."/>
            <person name="McRose D."/>
            <person name="Mock T."/>
            <person name="Neilson J.A."/>
            <person name="Onodera N.T."/>
            <person name="Poole A.M."/>
            <person name="Pritham E.J."/>
            <person name="Richards T.A."/>
            <person name="Rocap G."/>
            <person name="Roy S.W."/>
            <person name="Sarai C."/>
            <person name="Schaack S."/>
            <person name="Shirato S."/>
            <person name="Slamovits C.H."/>
            <person name="Spencer D.F."/>
            <person name="Suzuki S."/>
            <person name="Worden A.Z."/>
            <person name="Zauner S."/>
            <person name="Barry K."/>
            <person name="Bell C."/>
            <person name="Bharti A.K."/>
            <person name="Crow J.A."/>
            <person name="Grimwood J."/>
            <person name="Kramer R."/>
            <person name="Lindquist E."/>
            <person name="Lucas S."/>
            <person name="Salamov A."/>
            <person name="McFadden G.I."/>
            <person name="Lane C.E."/>
            <person name="Keeling P.J."/>
            <person name="Gray M.W."/>
            <person name="Grigoriev I.V."/>
            <person name="Archibald J.M."/>
        </authorList>
    </citation>
    <scope>NUCLEOTIDE SEQUENCE</scope>
    <source>
        <strain evidence="10 12">CCMP2712</strain>
    </source>
</reference>
<evidence type="ECO:0000259" key="9">
    <source>
        <dbReference type="Pfam" id="PF01138"/>
    </source>
</evidence>
<keyword evidence="7" id="KW-0694">RNA-binding</keyword>
<dbReference type="OMA" id="MCCVYGP"/>
<evidence type="ECO:0000256" key="4">
    <source>
        <dbReference type="ARBA" id="ARBA00022490"/>
    </source>
</evidence>
<evidence type="ECO:0000256" key="5">
    <source>
        <dbReference type="ARBA" id="ARBA00022552"/>
    </source>
</evidence>
<dbReference type="eggNOG" id="KOG1068">
    <property type="taxonomic scope" value="Eukaryota"/>
</dbReference>
<dbReference type="GO" id="GO:0071051">
    <property type="term" value="P:poly(A)-dependent snoRNA 3'-end processing"/>
    <property type="evidence" value="ECO:0007669"/>
    <property type="project" value="TreeGrafter"/>
</dbReference>
<accession>L1ICB6</accession>
<organism evidence="10">
    <name type="scientific">Guillardia theta (strain CCMP2712)</name>
    <name type="common">Cryptophyte</name>
    <dbReference type="NCBI Taxonomy" id="905079"/>
    <lineage>
        <taxon>Eukaryota</taxon>
        <taxon>Cryptophyceae</taxon>
        <taxon>Pyrenomonadales</taxon>
        <taxon>Geminigeraceae</taxon>
        <taxon>Guillardia</taxon>
    </lineage>
</organism>
<dbReference type="GO" id="GO:0003723">
    <property type="term" value="F:RNA binding"/>
    <property type="evidence" value="ECO:0007669"/>
    <property type="project" value="UniProtKB-KW"/>
</dbReference>
<keyword evidence="4" id="KW-0963">Cytoplasm</keyword>
<protein>
    <recommendedName>
        <fullName evidence="9">Exoribonuclease phosphorolytic domain-containing protein</fullName>
    </recommendedName>
</protein>
<keyword evidence="12" id="KW-1185">Reference proteome</keyword>
<sequence>EEGGEKDFPVLNTLRRKHMSVDVVDRASGSAYVESGRTKVVCTVHGPKTDTWSSLFSEHGRISCFVTISAFSGSDGERREERREEEERAAELGILPALQSAINLLKYPKSVIEVHVSVVEADGDLLSPCIVCASLALAHAGVEMYDLVASSSLALRRKEGFMLEPGAGLTEHDGSLSLSYMPNRREVTQLVQVGQWEQEEVARAMKVGLRACRSTHALMRLALLQHQEKEEE</sequence>
<comment type="similarity">
    <text evidence="3">Belongs to the RNase PH family.</text>
</comment>
<dbReference type="EMBL" id="JH993127">
    <property type="protein sequence ID" value="EKX33858.1"/>
    <property type="molecule type" value="Genomic_DNA"/>
</dbReference>
<dbReference type="AlphaFoldDB" id="L1ICB6"/>
<dbReference type="Pfam" id="PF01138">
    <property type="entry name" value="RNase_PH"/>
    <property type="match status" value="1"/>
</dbReference>
<feature type="non-terminal residue" evidence="10">
    <location>
        <position position="232"/>
    </location>
</feature>
<dbReference type="GO" id="GO:0071028">
    <property type="term" value="P:nuclear mRNA surveillance"/>
    <property type="evidence" value="ECO:0007669"/>
    <property type="project" value="TreeGrafter"/>
</dbReference>
<dbReference type="EnsemblProtists" id="EKX33858">
    <property type="protein sequence ID" value="EKX33858"/>
    <property type="gene ID" value="GUITHDRAFT_49759"/>
</dbReference>
<dbReference type="GO" id="GO:0000177">
    <property type="term" value="C:cytoplasmic exosome (RNase complex)"/>
    <property type="evidence" value="ECO:0007669"/>
    <property type="project" value="TreeGrafter"/>
</dbReference>
<dbReference type="KEGG" id="gtt:GUITHDRAFT_49759"/>
<reference evidence="11" key="3">
    <citation type="submission" date="2016-03" db="UniProtKB">
        <authorList>
            <consortium name="EnsemblProtists"/>
        </authorList>
    </citation>
    <scope>IDENTIFICATION</scope>
</reference>
<evidence type="ECO:0000256" key="2">
    <source>
        <dbReference type="ARBA" id="ARBA00004496"/>
    </source>
</evidence>
<evidence type="ECO:0000313" key="12">
    <source>
        <dbReference type="Proteomes" id="UP000011087"/>
    </source>
</evidence>
<dbReference type="GO" id="GO:0016075">
    <property type="term" value="P:rRNA catabolic process"/>
    <property type="evidence" value="ECO:0007669"/>
    <property type="project" value="TreeGrafter"/>
</dbReference>
<dbReference type="PANTHER" id="PTHR11953:SF2">
    <property type="entry name" value="EXOSOME COMPLEX COMPONENT MTR3"/>
    <property type="match status" value="1"/>
</dbReference>
<name>L1ICB6_GUITC</name>
<dbReference type="GO" id="GO:0034475">
    <property type="term" value="P:U4 snRNA 3'-end processing"/>
    <property type="evidence" value="ECO:0007669"/>
    <property type="project" value="TreeGrafter"/>
</dbReference>
<dbReference type="OrthoDB" id="27298at2759"/>
<gene>
    <name evidence="10" type="ORF">GUITHDRAFT_49759</name>
</gene>
<dbReference type="InterPro" id="IPR001247">
    <property type="entry name" value="ExoRNase_PH_dom1"/>
</dbReference>
<proteinExistence type="inferred from homology"/>
<dbReference type="PaxDb" id="55529-EKX33858"/>
<dbReference type="GO" id="GO:0000176">
    <property type="term" value="C:nuclear exosome (RNase complex)"/>
    <property type="evidence" value="ECO:0007669"/>
    <property type="project" value="TreeGrafter"/>
</dbReference>
<dbReference type="Proteomes" id="UP000011087">
    <property type="component" value="Unassembled WGS sequence"/>
</dbReference>
<dbReference type="Gene3D" id="3.30.230.70">
    <property type="entry name" value="GHMP Kinase, N-terminal domain"/>
    <property type="match status" value="1"/>
</dbReference>
<dbReference type="InterPro" id="IPR050080">
    <property type="entry name" value="RNase_PH"/>
</dbReference>
<evidence type="ECO:0000313" key="11">
    <source>
        <dbReference type="EnsemblProtists" id="EKX33858"/>
    </source>
</evidence>
<dbReference type="GO" id="GO:0005730">
    <property type="term" value="C:nucleolus"/>
    <property type="evidence" value="ECO:0007669"/>
    <property type="project" value="TreeGrafter"/>
</dbReference>
<evidence type="ECO:0000256" key="3">
    <source>
        <dbReference type="ARBA" id="ARBA00006678"/>
    </source>
</evidence>
<dbReference type="HOGENOM" id="CLU_063514_1_1_1"/>
<feature type="domain" description="Exoribonuclease phosphorolytic" evidence="9">
    <location>
        <begin position="14"/>
        <end position="143"/>
    </location>
</feature>
<dbReference type="InterPro" id="IPR027408">
    <property type="entry name" value="PNPase/RNase_PH_dom_sf"/>
</dbReference>
<dbReference type="PANTHER" id="PTHR11953">
    <property type="entry name" value="EXOSOME COMPLEX COMPONENT"/>
    <property type="match status" value="1"/>
</dbReference>
<dbReference type="SUPFAM" id="SSF55666">
    <property type="entry name" value="Ribonuclease PH domain 2-like"/>
    <property type="match status" value="1"/>
</dbReference>
<dbReference type="GeneID" id="17290594"/>
<evidence type="ECO:0000256" key="1">
    <source>
        <dbReference type="ARBA" id="ARBA00004123"/>
    </source>
</evidence>
<reference evidence="12" key="2">
    <citation type="submission" date="2012-11" db="EMBL/GenBank/DDBJ databases">
        <authorList>
            <person name="Kuo A."/>
            <person name="Curtis B.A."/>
            <person name="Tanifuji G."/>
            <person name="Burki F."/>
            <person name="Gruber A."/>
            <person name="Irimia M."/>
            <person name="Maruyama S."/>
            <person name="Arias M.C."/>
            <person name="Ball S.G."/>
            <person name="Gile G.H."/>
            <person name="Hirakawa Y."/>
            <person name="Hopkins J.F."/>
            <person name="Rensing S.A."/>
            <person name="Schmutz J."/>
            <person name="Symeonidi A."/>
            <person name="Elias M."/>
            <person name="Eveleigh R.J."/>
            <person name="Herman E.K."/>
            <person name="Klute M.J."/>
            <person name="Nakayama T."/>
            <person name="Obornik M."/>
            <person name="Reyes-Prieto A."/>
            <person name="Armbrust E.V."/>
            <person name="Aves S.J."/>
            <person name="Beiko R.G."/>
            <person name="Coutinho P."/>
            <person name="Dacks J.B."/>
            <person name="Durnford D.G."/>
            <person name="Fast N.M."/>
            <person name="Green B.R."/>
            <person name="Grisdale C."/>
            <person name="Hempe F."/>
            <person name="Henrissat B."/>
            <person name="Hoppner M.P."/>
            <person name="Ishida K.-I."/>
            <person name="Kim E."/>
            <person name="Koreny L."/>
            <person name="Kroth P.G."/>
            <person name="Liu Y."/>
            <person name="Malik S.-B."/>
            <person name="Maier U.G."/>
            <person name="McRose D."/>
            <person name="Mock T."/>
            <person name="Neilson J.A."/>
            <person name="Onodera N.T."/>
            <person name="Poole A.M."/>
            <person name="Pritham E.J."/>
            <person name="Richards T.A."/>
            <person name="Rocap G."/>
            <person name="Roy S.W."/>
            <person name="Sarai C."/>
            <person name="Schaack S."/>
            <person name="Shirato S."/>
            <person name="Slamovits C.H."/>
            <person name="Spencer D.F."/>
            <person name="Suzuki S."/>
            <person name="Worden A.Z."/>
            <person name="Zauner S."/>
            <person name="Barry K."/>
            <person name="Bell C."/>
            <person name="Bharti A.K."/>
            <person name="Crow J.A."/>
            <person name="Grimwood J."/>
            <person name="Kramer R."/>
            <person name="Lindquist E."/>
            <person name="Lucas S."/>
            <person name="Salamov A."/>
            <person name="McFadden G.I."/>
            <person name="Lane C.E."/>
            <person name="Keeling P.J."/>
            <person name="Gray M.W."/>
            <person name="Grigoriev I.V."/>
            <person name="Archibald J.M."/>
        </authorList>
    </citation>
    <scope>NUCLEOTIDE SEQUENCE</scope>
    <source>
        <strain evidence="12">CCMP2712</strain>
    </source>
</reference>
<evidence type="ECO:0000256" key="6">
    <source>
        <dbReference type="ARBA" id="ARBA00022835"/>
    </source>
</evidence>
<keyword evidence="6" id="KW-0271">Exosome</keyword>
<evidence type="ECO:0000256" key="7">
    <source>
        <dbReference type="ARBA" id="ARBA00022884"/>
    </source>
</evidence>
<dbReference type="RefSeq" id="XP_005820838.1">
    <property type="nucleotide sequence ID" value="XM_005820781.1"/>
</dbReference>
<dbReference type="InterPro" id="IPR020568">
    <property type="entry name" value="Ribosomal_Su5_D2-typ_SF"/>
</dbReference>
<keyword evidence="8" id="KW-0539">Nucleus</keyword>
<dbReference type="InterPro" id="IPR036345">
    <property type="entry name" value="ExoRNase_PH_dom2_sf"/>
</dbReference>
<feature type="non-terminal residue" evidence="10">
    <location>
        <position position="1"/>
    </location>
</feature>
<dbReference type="SUPFAM" id="SSF54211">
    <property type="entry name" value="Ribosomal protein S5 domain 2-like"/>
    <property type="match status" value="1"/>
</dbReference>
<evidence type="ECO:0000313" key="10">
    <source>
        <dbReference type="EMBL" id="EKX33858.1"/>
    </source>
</evidence>
<keyword evidence="5" id="KW-0698">rRNA processing</keyword>
<dbReference type="STRING" id="905079.L1ICB6"/>